<reference evidence="4 5" key="1">
    <citation type="submission" date="2018-04" db="EMBL/GenBank/DDBJ databases">
        <authorList>
            <person name="Vogel A."/>
        </authorList>
    </citation>
    <scope>NUCLEOTIDE SEQUENCE [LARGE SCALE GENOMIC DNA]</scope>
</reference>
<dbReference type="Gene3D" id="1.10.150.60">
    <property type="entry name" value="ARID DNA-binding domain"/>
    <property type="match status" value="1"/>
</dbReference>
<dbReference type="EMBL" id="OOIL02000635">
    <property type="protein sequence ID" value="VFQ67651.1"/>
    <property type="molecule type" value="Genomic_DNA"/>
</dbReference>
<protein>
    <recommendedName>
        <fullName evidence="3">ARID domain-containing protein</fullName>
    </recommendedName>
</protein>
<gene>
    <name evidence="4" type="ORF">CCAM_LOCUS9427</name>
</gene>
<dbReference type="GO" id="GO:0003677">
    <property type="term" value="F:DNA binding"/>
    <property type="evidence" value="ECO:0007669"/>
    <property type="project" value="InterPro"/>
</dbReference>
<dbReference type="SMART" id="SM01014">
    <property type="entry name" value="ARID"/>
    <property type="match status" value="1"/>
</dbReference>
<feature type="domain" description="ARID" evidence="3">
    <location>
        <begin position="44"/>
        <end position="137"/>
    </location>
</feature>
<dbReference type="InterPro" id="IPR000949">
    <property type="entry name" value="ELM2_dom"/>
</dbReference>
<dbReference type="AlphaFoldDB" id="A0A484KNU1"/>
<sequence>MEKWSNLEDESTLHEVEIAHASDWGDEPSLRLGVKDWVFDGYKKKLRVLFDQILVVFLSNVSKNICLRPLPVMNGGGREMDLFKLYWIVRRTGGYDAVNRENLWGFVAEQCGLDFREIPFLKLIYIKYLNEFDQWMWKRCRDNSLERVESGLVRRLETLSSELKERFGNIRINDAKQNSGSVNQNNLGMNNDGEEDLIDVVIGSVYDHVESAEKLGVKSLDKNRLHIYNTKQVVPKVESNNCCMDGNKENVVDGETVQKVLCSAPDYPQGRFIDYKKCCAKDDNTAVTSAKKLIDRVLNRMHDFPRKAINEKVTTKDVVNGVYTLKRKSVHSRFSEIIDWVTNAAKHSDSPEIGKIPECSQWRDHSLNELWVQFLLIREAMLNKKYFILSSEESSPQKKLKMHPSMYDDDIPNHLVTEKMGCSKRIFSLTKPDSCSSSYSCSATDNKVVSPQKTEACPNERIPSKSESSSPTELTNSISREEPMSLLEVFIGPLHQAEVPEWTGVTSESDSKWLGTRMWPPEKTKSMIESNRIGKGRHGPCYCTFPLSVQCVRFHCAEKRHKLKLELGHLFYQWRFNSMGEEVSLSWTAEEEERFKNLMRLNAATPNKFWDIATKSFPSKTKNMLVSYYFNVFLIKRRTYQNRVTPKDIDSDDDEKEFGSVGDPFGHEAIYVPGSRQPLCTESKRAACYR</sequence>
<dbReference type="SMART" id="SM01189">
    <property type="entry name" value="ELM2"/>
    <property type="match status" value="1"/>
</dbReference>
<dbReference type="SUPFAM" id="SSF46774">
    <property type="entry name" value="ARID-like"/>
    <property type="match status" value="1"/>
</dbReference>
<proteinExistence type="predicted"/>
<dbReference type="PANTHER" id="PTHR46410">
    <property type="entry name" value="AT-RICH INTERACTIVE DOMAIN-CONTAINING PROTEIN 2"/>
    <property type="match status" value="1"/>
</dbReference>
<keyword evidence="1" id="KW-0539">Nucleus</keyword>
<dbReference type="Pfam" id="PF01388">
    <property type="entry name" value="ARID"/>
    <property type="match status" value="1"/>
</dbReference>
<name>A0A484KNU1_9ASTE</name>
<dbReference type="PROSITE" id="PS51011">
    <property type="entry name" value="ARID"/>
    <property type="match status" value="1"/>
</dbReference>
<dbReference type="PANTHER" id="PTHR46410:SF20">
    <property type="entry name" value="AT-RICH INTERACTIVE DOMAIN-CONTAINING PROTEIN 2-LIKE ISOFORM X1"/>
    <property type="match status" value="1"/>
</dbReference>
<dbReference type="InterPro" id="IPR036431">
    <property type="entry name" value="ARID_dom_sf"/>
</dbReference>
<dbReference type="InterPro" id="IPR001005">
    <property type="entry name" value="SANT/Myb"/>
</dbReference>
<keyword evidence="5" id="KW-1185">Reference proteome</keyword>
<dbReference type="Proteomes" id="UP000595140">
    <property type="component" value="Unassembled WGS sequence"/>
</dbReference>
<organism evidence="4 5">
    <name type="scientific">Cuscuta campestris</name>
    <dbReference type="NCBI Taxonomy" id="132261"/>
    <lineage>
        <taxon>Eukaryota</taxon>
        <taxon>Viridiplantae</taxon>
        <taxon>Streptophyta</taxon>
        <taxon>Embryophyta</taxon>
        <taxon>Tracheophyta</taxon>
        <taxon>Spermatophyta</taxon>
        <taxon>Magnoliopsida</taxon>
        <taxon>eudicotyledons</taxon>
        <taxon>Gunneridae</taxon>
        <taxon>Pentapetalae</taxon>
        <taxon>asterids</taxon>
        <taxon>lamiids</taxon>
        <taxon>Solanales</taxon>
        <taxon>Convolvulaceae</taxon>
        <taxon>Cuscuteae</taxon>
        <taxon>Cuscuta</taxon>
        <taxon>Cuscuta subgen. Grammica</taxon>
        <taxon>Cuscuta sect. Cleistogrammica</taxon>
    </lineage>
</organism>
<accession>A0A484KNU1</accession>
<evidence type="ECO:0000256" key="1">
    <source>
        <dbReference type="ARBA" id="ARBA00023242"/>
    </source>
</evidence>
<feature type="region of interest" description="Disordered" evidence="2">
    <location>
        <begin position="450"/>
        <end position="478"/>
    </location>
</feature>
<dbReference type="InterPro" id="IPR001606">
    <property type="entry name" value="ARID_dom"/>
</dbReference>
<dbReference type="OrthoDB" id="1938591at2759"/>
<dbReference type="CDD" id="cd00167">
    <property type="entry name" value="SANT"/>
    <property type="match status" value="1"/>
</dbReference>
<dbReference type="CDD" id="cd16100">
    <property type="entry name" value="ARID"/>
    <property type="match status" value="1"/>
</dbReference>
<evidence type="ECO:0000313" key="4">
    <source>
        <dbReference type="EMBL" id="VFQ67651.1"/>
    </source>
</evidence>
<evidence type="ECO:0000256" key="2">
    <source>
        <dbReference type="SAM" id="MobiDB-lite"/>
    </source>
</evidence>
<feature type="compositionally biased region" description="Polar residues" evidence="2">
    <location>
        <begin position="465"/>
        <end position="478"/>
    </location>
</feature>
<evidence type="ECO:0000313" key="5">
    <source>
        <dbReference type="Proteomes" id="UP000595140"/>
    </source>
</evidence>
<evidence type="ECO:0000259" key="3">
    <source>
        <dbReference type="PROSITE" id="PS51011"/>
    </source>
</evidence>
<dbReference type="SMART" id="SM00501">
    <property type="entry name" value="BRIGHT"/>
    <property type="match status" value="1"/>
</dbReference>